<dbReference type="Proteomes" id="UP001151760">
    <property type="component" value="Unassembled WGS sequence"/>
</dbReference>
<organism evidence="1 2">
    <name type="scientific">Tanacetum coccineum</name>
    <dbReference type="NCBI Taxonomy" id="301880"/>
    <lineage>
        <taxon>Eukaryota</taxon>
        <taxon>Viridiplantae</taxon>
        <taxon>Streptophyta</taxon>
        <taxon>Embryophyta</taxon>
        <taxon>Tracheophyta</taxon>
        <taxon>Spermatophyta</taxon>
        <taxon>Magnoliopsida</taxon>
        <taxon>eudicotyledons</taxon>
        <taxon>Gunneridae</taxon>
        <taxon>Pentapetalae</taxon>
        <taxon>asterids</taxon>
        <taxon>campanulids</taxon>
        <taxon>Asterales</taxon>
        <taxon>Asteraceae</taxon>
        <taxon>Asteroideae</taxon>
        <taxon>Anthemideae</taxon>
        <taxon>Anthemidinae</taxon>
        <taxon>Tanacetum</taxon>
    </lineage>
</organism>
<protein>
    <submittedName>
        <fullName evidence="1">Uncharacterized protein</fullName>
    </submittedName>
</protein>
<reference evidence="1" key="1">
    <citation type="journal article" date="2022" name="Int. J. Mol. Sci.">
        <title>Draft Genome of Tanacetum Coccineum: Genomic Comparison of Closely Related Tanacetum-Family Plants.</title>
        <authorList>
            <person name="Yamashiro T."/>
            <person name="Shiraishi A."/>
            <person name="Nakayama K."/>
            <person name="Satake H."/>
        </authorList>
    </citation>
    <scope>NUCLEOTIDE SEQUENCE</scope>
</reference>
<sequence>MEGLSRCAELQRSANSRGWEEAMILYCRRSIVEDCKMARETKRVFVRDSEEGYGEDAAVANLREGDRAKVLLPAVISTMLHGPSIVGCMSKMSSTVNSPAPFCVEDVK</sequence>
<accession>A0ABQ5H620</accession>
<comment type="caution">
    <text evidence="1">The sequence shown here is derived from an EMBL/GenBank/DDBJ whole genome shotgun (WGS) entry which is preliminary data.</text>
</comment>
<evidence type="ECO:0000313" key="2">
    <source>
        <dbReference type="Proteomes" id="UP001151760"/>
    </source>
</evidence>
<gene>
    <name evidence="1" type="ORF">Tco_1057064</name>
</gene>
<keyword evidence="2" id="KW-1185">Reference proteome</keyword>
<proteinExistence type="predicted"/>
<name>A0ABQ5H620_9ASTR</name>
<dbReference type="EMBL" id="BQNB010019194">
    <property type="protein sequence ID" value="GJT82722.1"/>
    <property type="molecule type" value="Genomic_DNA"/>
</dbReference>
<reference evidence="1" key="2">
    <citation type="submission" date="2022-01" db="EMBL/GenBank/DDBJ databases">
        <authorList>
            <person name="Yamashiro T."/>
            <person name="Shiraishi A."/>
            <person name="Satake H."/>
            <person name="Nakayama K."/>
        </authorList>
    </citation>
    <scope>NUCLEOTIDE SEQUENCE</scope>
</reference>
<evidence type="ECO:0000313" key="1">
    <source>
        <dbReference type="EMBL" id="GJT82722.1"/>
    </source>
</evidence>